<dbReference type="Pfam" id="PF00211">
    <property type="entry name" value="Guanylate_cyc"/>
    <property type="match status" value="1"/>
</dbReference>
<dbReference type="SMART" id="SM01080">
    <property type="entry name" value="CHASE2"/>
    <property type="match status" value="1"/>
</dbReference>
<feature type="transmembrane region" description="Helical" evidence="1">
    <location>
        <begin position="302"/>
        <end position="319"/>
    </location>
</feature>
<keyword evidence="1" id="KW-0472">Membrane</keyword>
<dbReference type="InterPro" id="IPR001054">
    <property type="entry name" value="A/G_cyclase"/>
</dbReference>
<evidence type="ECO:0000256" key="1">
    <source>
        <dbReference type="SAM" id="Phobius"/>
    </source>
</evidence>
<dbReference type="Gene3D" id="3.30.70.1230">
    <property type="entry name" value="Nucleotide cyclase"/>
    <property type="match status" value="1"/>
</dbReference>
<dbReference type="AlphaFoldDB" id="A0A848G534"/>
<dbReference type="PANTHER" id="PTHR43081:SF1">
    <property type="entry name" value="ADENYLATE CYCLASE, TERMINAL-DIFFERENTIATION SPECIFIC"/>
    <property type="match status" value="1"/>
</dbReference>
<keyword evidence="1" id="KW-0812">Transmembrane</keyword>
<keyword evidence="4" id="KW-1185">Reference proteome</keyword>
<organism evidence="3 4">
    <name type="scientific">Zoogloea dura</name>
    <dbReference type="NCBI Taxonomy" id="2728840"/>
    <lineage>
        <taxon>Bacteria</taxon>
        <taxon>Pseudomonadati</taxon>
        <taxon>Pseudomonadota</taxon>
        <taxon>Betaproteobacteria</taxon>
        <taxon>Rhodocyclales</taxon>
        <taxon>Zoogloeaceae</taxon>
        <taxon>Zoogloea</taxon>
    </lineage>
</organism>
<dbReference type="GO" id="GO:0035556">
    <property type="term" value="P:intracellular signal transduction"/>
    <property type="evidence" value="ECO:0007669"/>
    <property type="project" value="InterPro"/>
</dbReference>
<reference evidence="3 4" key="1">
    <citation type="submission" date="2020-04" db="EMBL/GenBank/DDBJ databases">
        <title>Zoogloea sp. G-4-1-14 isolated from soil.</title>
        <authorList>
            <person name="Dahal R.H."/>
        </authorList>
    </citation>
    <scope>NUCLEOTIDE SEQUENCE [LARGE SCALE GENOMIC DNA]</scope>
    <source>
        <strain evidence="3 4">G-4-1-14</strain>
    </source>
</reference>
<evidence type="ECO:0000259" key="2">
    <source>
        <dbReference type="PROSITE" id="PS50125"/>
    </source>
</evidence>
<dbReference type="CDD" id="cd07302">
    <property type="entry name" value="CHD"/>
    <property type="match status" value="1"/>
</dbReference>
<name>A0A848G534_9RHOO</name>
<feature type="domain" description="Guanylate cyclase" evidence="2">
    <location>
        <begin position="417"/>
        <end position="545"/>
    </location>
</feature>
<dbReference type="InterPro" id="IPR007890">
    <property type="entry name" value="CHASE2"/>
</dbReference>
<protein>
    <submittedName>
        <fullName evidence="3">Adenylate/guanylate cyclase domain-containing protein</fullName>
    </submittedName>
</protein>
<sequence>MDKKPFGLLLASLLTMAALMLSPVRNLEQGAGLDLLYTLRGVRPPPAEVVIITLDSGSARALGQSERPERWPRHLHARLVEGLAARGARVIGFDILFERAREADTDRALATALQRAGNVVLMEGVTREGVPGPDGKVVAHVDRITRPLPLLADAAWASGPFLMPKTPDGVIEFWGFVPSIGDHPSLPMLMAQLMTAGSPAAISPAPDIRRRPLNLYGPLGTLNTIPYARALELIADPVAGEAAFRGKAVLVGFSEFNQSRQADIFHTPYSTADGLDLSGVELCGTALANLLDGSGLRRPGELDQLLAVLAWCAALTLLWQRARTGIAVGLSLALGAAWVIAAAWSFGALNLWLPVILPGIIAPLLSGALGLGLHLRANRRRERMLEKALELGLSRQGSEKLATLLAGHAEGRSVQGVCLCSDIEAYTSLSERMNPATTRETLNRYFSVFIPVIEAHGGHVMDIVGDSAMCLWLIDKHPADACRQARAAALELHQRLNEAPLDDDTALPTRFGLHLGPVFLGDVGSAGHRELRVVGDVVNTASRIQGANKPLGTRILASAEICRATGEAPGAGQARPLGRFLLAGKQSKLDLYEIRPRAIPVDAAQLFETARGELVSAPGSARERLTEVLTWCPGDGPTRFYLQRVINRLAGENLPDRDDCIVLDTK</sequence>
<proteinExistence type="predicted"/>
<evidence type="ECO:0000313" key="4">
    <source>
        <dbReference type="Proteomes" id="UP000580043"/>
    </source>
</evidence>
<gene>
    <name evidence="3" type="ORF">HHL15_11165</name>
</gene>
<comment type="caution">
    <text evidence="3">The sequence shown here is derived from an EMBL/GenBank/DDBJ whole genome shotgun (WGS) entry which is preliminary data.</text>
</comment>
<accession>A0A848G534</accession>
<dbReference type="InterPro" id="IPR029787">
    <property type="entry name" value="Nucleotide_cyclase"/>
</dbReference>
<feature type="transmembrane region" description="Helical" evidence="1">
    <location>
        <begin position="326"/>
        <end position="346"/>
    </location>
</feature>
<dbReference type="GO" id="GO:0004016">
    <property type="term" value="F:adenylate cyclase activity"/>
    <property type="evidence" value="ECO:0007669"/>
    <property type="project" value="UniProtKB-ARBA"/>
</dbReference>
<dbReference type="SUPFAM" id="SSF55073">
    <property type="entry name" value="Nucleotide cyclase"/>
    <property type="match status" value="1"/>
</dbReference>
<dbReference type="PROSITE" id="PS50125">
    <property type="entry name" value="GUANYLATE_CYCLASE_2"/>
    <property type="match status" value="1"/>
</dbReference>
<dbReference type="GO" id="GO:0009190">
    <property type="term" value="P:cyclic nucleotide biosynthetic process"/>
    <property type="evidence" value="ECO:0007669"/>
    <property type="project" value="InterPro"/>
</dbReference>
<dbReference type="InterPro" id="IPR050697">
    <property type="entry name" value="Adenylyl/Guanylyl_Cyclase_3/4"/>
</dbReference>
<dbReference type="Pfam" id="PF05226">
    <property type="entry name" value="CHASE2"/>
    <property type="match status" value="1"/>
</dbReference>
<dbReference type="SMART" id="SM00044">
    <property type="entry name" value="CYCc"/>
    <property type="match status" value="1"/>
</dbReference>
<feature type="transmembrane region" description="Helical" evidence="1">
    <location>
        <begin position="352"/>
        <end position="375"/>
    </location>
</feature>
<dbReference type="EMBL" id="JABBGA010000007">
    <property type="protein sequence ID" value="NML26302.1"/>
    <property type="molecule type" value="Genomic_DNA"/>
</dbReference>
<keyword evidence="1" id="KW-1133">Transmembrane helix</keyword>
<dbReference type="Proteomes" id="UP000580043">
    <property type="component" value="Unassembled WGS sequence"/>
</dbReference>
<dbReference type="PANTHER" id="PTHR43081">
    <property type="entry name" value="ADENYLATE CYCLASE, TERMINAL-DIFFERENTIATION SPECIFIC-RELATED"/>
    <property type="match status" value="1"/>
</dbReference>
<evidence type="ECO:0000313" key="3">
    <source>
        <dbReference type="EMBL" id="NML26302.1"/>
    </source>
</evidence>